<dbReference type="EMBL" id="JANIIK010000114">
    <property type="protein sequence ID" value="KAJ3589951.1"/>
    <property type="molecule type" value="Genomic_DNA"/>
</dbReference>
<dbReference type="OrthoDB" id="1687175at2759"/>
<dbReference type="SMART" id="SM00369">
    <property type="entry name" value="LRR_TYP"/>
    <property type="match status" value="3"/>
</dbReference>
<evidence type="ECO:0008006" key="8">
    <source>
        <dbReference type="Google" id="ProtNLM"/>
    </source>
</evidence>
<dbReference type="Gene3D" id="3.80.10.10">
    <property type="entry name" value="Ribonuclease Inhibitor"/>
    <property type="match status" value="2"/>
</dbReference>
<dbReference type="Proteomes" id="UP001148018">
    <property type="component" value="Unassembled WGS sequence"/>
</dbReference>
<dbReference type="Pfam" id="PF00560">
    <property type="entry name" value="LRR_1"/>
    <property type="match status" value="2"/>
</dbReference>
<gene>
    <name evidence="6" type="ORF">NHX12_007908</name>
</gene>
<feature type="compositionally biased region" description="Basic and acidic residues" evidence="5">
    <location>
        <begin position="48"/>
        <end position="64"/>
    </location>
</feature>
<feature type="compositionally biased region" description="Basic and acidic residues" evidence="5">
    <location>
        <begin position="471"/>
        <end position="488"/>
    </location>
</feature>
<evidence type="ECO:0000256" key="1">
    <source>
        <dbReference type="ARBA" id="ARBA00004496"/>
    </source>
</evidence>
<feature type="compositionally biased region" description="Basic and acidic residues" evidence="5">
    <location>
        <begin position="360"/>
        <end position="387"/>
    </location>
</feature>
<dbReference type="PANTHER" id="PTHR22710">
    <property type="entry name" value="X-RAY RADIATION RESISTANCE ASSOCIATED PROTEIN 1 XRRA1"/>
    <property type="match status" value="1"/>
</dbReference>
<dbReference type="GO" id="GO:0005737">
    <property type="term" value="C:cytoplasm"/>
    <property type="evidence" value="ECO:0007669"/>
    <property type="project" value="UniProtKB-SubCell"/>
</dbReference>
<evidence type="ECO:0000256" key="4">
    <source>
        <dbReference type="ARBA" id="ARBA00022737"/>
    </source>
</evidence>
<keyword evidence="3" id="KW-0433">Leucine-rich repeat</keyword>
<comment type="caution">
    <text evidence="6">The sequence shown here is derived from an EMBL/GenBank/DDBJ whole genome shotgun (WGS) entry which is preliminary data.</text>
</comment>
<comment type="subcellular location">
    <subcellularLocation>
        <location evidence="1">Cytoplasm</location>
    </subcellularLocation>
</comment>
<accession>A0A9Q0DLW5</accession>
<evidence type="ECO:0000256" key="2">
    <source>
        <dbReference type="ARBA" id="ARBA00022490"/>
    </source>
</evidence>
<dbReference type="InterPro" id="IPR032675">
    <property type="entry name" value="LRR_dom_sf"/>
</dbReference>
<evidence type="ECO:0000256" key="5">
    <source>
        <dbReference type="SAM" id="MobiDB-lite"/>
    </source>
</evidence>
<evidence type="ECO:0000256" key="3">
    <source>
        <dbReference type="ARBA" id="ARBA00022614"/>
    </source>
</evidence>
<organism evidence="6 7">
    <name type="scientific">Muraenolepis orangiensis</name>
    <name type="common">Patagonian moray cod</name>
    <dbReference type="NCBI Taxonomy" id="630683"/>
    <lineage>
        <taxon>Eukaryota</taxon>
        <taxon>Metazoa</taxon>
        <taxon>Chordata</taxon>
        <taxon>Craniata</taxon>
        <taxon>Vertebrata</taxon>
        <taxon>Euteleostomi</taxon>
        <taxon>Actinopterygii</taxon>
        <taxon>Neopterygii</taxon>
        <taxon>Teleostei</taxon>
        <taxon>Neoteleostei</taxon>
        <taxon>Acanthomorphata</taxon>
        <taxon>Zeiogadaria</taxon>
        <taxon>Gadariae</taxon>
        <taxon>Gadiformes</taxon>
        <taxon>Muraenolepidoidei</taxon>
        <taxon>Muraenolepididae</taxon>
        <taxon>Muraenolepis</taxon>
    </lineage>
</organism>
<feature type="region of interest" description="Disordered" evidence="5">
    <location>
        <begin position="461"/>
        <end position="505"/>
    </location>
</feature>
<keyword evidence="4" id="KW-0677">Repeat</keyword>
<dbReference type="GO" id="GO:0005634">
    <property type="term" value="C:nucleus"/>
    <property type="evidence" value="ECO:0007669"/>
    <property type="project" value="TreeGrafter"/>
</dbReference>
<dbReference type="InterPro" id="IPR001611">
    <property type="entry name" value="Leu-rich_rpt"/>
</dbReference>
<proteinExistence type="predicted"/>
<feature type="region of interest" description="Disordered" evidence="5">
    <location>
        <begin position="352"/>
        <end position="425"/>
    </location>
</feature>
<keyword evidence="7" id="KW-1185">Reference proteome</keyword>
<reference evidence="6" key="1">
    <citation type="submission" date="2022-07" db="EMBL/GenBank/DDBJ databases">
        <title>Chromosome-level genome of Muraenolepis orangiensis.</title>
        <authorList>
            <person name="Kim J."/>
        </authorList>
    </citation>
    <scope>NUCLEOTIDE SEQUENCE</scope>
    <source>
        <strain evidence="6">KU_S4_2022</strain>
        <tissue evidence="6">Muscle</tissue>
    </source>
</reference>
<dbReference type="SUPFAM" id="SSF52058">
    <property type="entry name" value="L domain-like"/>
    <property type="match status" value="1"/>
</dbReference>
<keyword evidence="2" id="KW-0963">Cytoplasm</keyword>
<feature type="compositionally biased region" description="Polar residues" evidence="5">
    <location>
        <begin position="393"/>
        <end position="411"/>
    </location>
</feature>
<sequence length="505" mass="56085">MSAGALYKLGDGKGHRSNCFPVSRAFFRHREDGVGHWLVAHRESVEQRRRDIRRTETDRPEHSGGSDCATTPAPGNTLDGALLVRLHGVETPSDLCSIDISEQRLHAVKHEDLKEFDHVVYIHAWDNSLAIESFRSFKLLRELDLSLNGCCAMRFDPEDFPHLEVLDLSYNNVSEGDIVCIGRLVGLKALCLTGNRLRQLPANMAGSNQTPTDTQRSRFGVLETLTLDDNRLTSDVFHSLAHLTRLQSLNLQGNNISEVSFPLPHRDPSVDEVVGSGLLLPQLRYLNLAHNKMADEEALLAAALLPSLTELVIHNNPLTTQRTGDPPLVKYLLSAGVQVKRTDRPVVERPSVMLPAGGLKHKEARVEERETNHTGDGVTDHADEANRQAESFFPTQPEDQTTENNRRSNAAASEEESKDYNVLMDKNSRSEGAVVATGIQTTVRMLEQTLKTLIVCRDVRTKPQQQTHTSPENRKSTKAQGEKAEDIRNVPPSSVLDGQPVNQQD</sequence>
<feature type="region of interest" description="Disordered" evidence="5">
    <location>
        <begin position="48"/>
        <end position="74"/>
    </location>
</feature>
<dbReference type="PANTHER" id="PTHR22710:SF2">
    <property type="entry name" value="X-RAY RADIATION RESISTANCE-ASSOCIATED PROTEIN 1"/>
    <property type="match status" value="1"/>
</dbReference>
<protein>
    <recommendedName>
        <fullName evidence="8">Leucine-rich repeat protein (LRRP)</fullName>
    </recommendedName>
</protein>
<dbReference type="InterPro" id="IPR003591">
    <property type="entry name" value="Leu-rich_rpt_typical-subtyp"/>
</dbReference>
<dbReference type="AlphaFoldDB" id="A0A9Q0DLW5"/>
<name>A0A9Q0DLW5_9TELE</name>
<evidence type="ECO:0000313" key="7">
    <source>
        <dbReference type="Proteomes" id="UP001148018"/>
    </source>
</evidence>
<evidence type="ECO:0000313" key="6">
    <source>
        <dbReference type="EMBL" id="KAJ3589951.1"/>
    </source>
</evidence>